<dbReference type="OrthoDB" id="759501at2759"/>
<gene>
    <name evidence="5" type="primary">LOC108994668</name>
</gene>
<dbReference type="PANTHER" id="PTHR35489">
    <property type="entry name" value="TITAN9"/>
    <property type="match status" value="1"/>
</dbReference>
<dbReference type="PANTHER" id="PTHR35489:SF2">
    <property type="entry name" value="TITAN9"/>
    <property type="match status" value="1"/>
</dbReference>
<dbReference type="Proteomes" id="UP000235220">
    <property type="component" value="Chromosome 14"/>
</dbReference>
<keyword evidence="1" id="KW-0175">Coiled coil</keyword>
<dbReference type="InterPro" id="IPR056708">
    <property type="entry name" value="DUF7806"/>
</dbReference>
<feature type="compositionally biased region" description="Basic and acidic residues" evidence="2">
    <location>
        <begin position="273"/>
        <end position="283"/>
    </location>
</feature>
<feature type="domain" description="DUF7806" evidence="3">
    <location>
        <begin position="318"/>
        <end position="412"/>
    </location>
</feature>
<dbReference type="STRING" id="51240.A0A2I4F1K4"/>
<proteinExistence type="predicted"/>
<protein>
    <submittedName>
        <fullName evidence="5">Uncharacterized protein LOC108994668</fullName>
    </submittedName>
</protein>
<keyword evidence="4" id="KW-1185">Reference proteome</keyword>
<evidence type="ECO:0000256" key="2">
    <source>
        <dbReference type="SAM" id="MobiDB-lite"/>
    </source>
</evidence>
<evidence type="ECO:0000313" key="5">
    <source>
        <dbReference type="RefSeq" id="XP_018825522.2"/>
    </source>
</evidence>
<name>A0A2I4F1K4_JUGRE</name>
<dbReference type="Pfam" id="PF25091">
    <property type="entry name" value="DUF7806"/>
    <property type="match status" value="1"/>
</dbReference>
<dbReference type="InParanoid" id="A0A2I4F1K4"/>
<reference evidence="5" key="1">
    <citation type="submission" date="2025-08" db="UniProtKB">
        <authorList>
            <consortium name="RefSeq"/>
        </authorList>
    </citation>
    <scope>IDENTIFICATION</scope>
    <source>
        <tissue evidence="5">Leaves</tissue>
    </source>
</reference>
<dbReference type="GO" id="GO:0003006">
    <property type="term" value="P:developmental process involved in reproduction"/>
    <property type="evidence" value="ECO:0000318"/>
    <property type="project" value="GO_Central"/>
</dbReference>
<feature type="coiled-coil region" evidence="1">
    <location>
        <begin position="155"/>
        <end position="224"/>
    </location>
</feature>
<dbReference type="GeneID" id="108994668"/>
<organism evidence="4 5">
    <name type="scientific">Juglans regia</name>
    <name type="common">English walnut</name>
    <dbReference type="NCBI Taxonomy" id="51240"/>
    <lineage>
        <taxon>Eukaryota</taxon>
        <taxon>Viridiplantae</taxon>
        <taxon>Streptophyta</taxon>
        <taxon>Embryophyta</taxon>
        <taxon>Tracheophyta</taxon>
        <taxon>Spermatophyta</taxon>
        <taxon>Magnoliopsida</taxon>
        <taxon>eudicotyledons</taxon>
        <taxon>Gunneridae</taxon>
        <taxon>Pentapetalae</taxon>
        <taxon>rosids</taxon>
        <taxon>fabids</taxon>
        <taxon>Fagales</taxon>
        <taxon>Juglandaceae</taxon>
        <taxon>Juglans</taxon>
    </lineage>
</organism>
<dbReference type="KEGG" id="jre:108994668"/>
<accession>A0A2I4F1K4</accession>
<dbReference type="RefSeq" id="XP_018825522.2">
    <property type="nucleotide sequence ID" value="XM_018969977.2"/>
</dbReference>
<evidence type="ECO:0000313" key="4">
    <source>
        <dbReference type="Proteomes" id="UP000235220"/>
    </source>
</evidence>
<dbReference type="FunCoup" id="A0A2I4F1K4">
    <property type="interactions" value="2096"/>
</dbReference>
<dbReference type="AlphaFoldDB" id="A0A2I4F1K4"/>
<sequence length="415" mass="47349">MTVFDSDRPDHYLRLISNLKPPERCISLPLVFKFEAHRLSKKKSLKLTERQTSILSLSLSLSLSLCETPLSCVLSAHSSPQIRISRQSNRVTAPIVCEILGLWAFVGCCKFRWKLCIRSFTISTPNSRDYFLQTKKWPELEKLGKDQEVKFVTYVNAAEELIQHLKNENDQLRTKVDDLRSEVASIRSTKDEQFSEYQKCLVEENQKNKVLSEEVEKLRKLQQEEIVCTPKDGGNDNGQLIVPRDAHVISERSNSSSRKRSRMFGSENQEDDAMQRESEKNSSKETVSSSVFVNVQQPECCRRTIDTSGGGLNECGSAYCLFQAFVEYLVDMKLSAVNQTEGMSISALHQSSGYSFSLTWIDKPSGKGAELLYRVLSLGTFERIAPEWMREVIIFSTSMCPIFFERVSRVIKLHH</sequence>
<evidence type="ECO:0000259" key="3">
    <source>
        <dbReference type="Pfam" id="PF25091"/>
    </source>
</evidence>
<feature type="region of interest" description="Disordered" evidence="2">
    <location>
        <begin position="232"/>
        <end position="288"/>
    </location>
</feature>
<evidence type="ECO:0000256" key="1">
    <source>
        <dbReference type="SAM" id="Coils"/>
    </source>
</evidence>